<name>A0A6J4UMJ4_9BACT</name>
<evidence type="ECO:0000313" key="1">
    <source>
        <dbReference type="EMBL" id="CAA9552208.1"/>
    </source>
</evidence>
<reference evidence="1" key="1">
    <citation type="submission" date="2020-02" db="EMBL/GenBank/DDBJ databases">
        <authorList>
            <person name="Meier V. D."/>
        </authorList>
    </citation>
    <scope>NUCLEOTIDE SEQUENCE</scope>
    <source>
        <strain evidence="1">AVDCRST_MAG73</strain>
    </source>
</reference>
<dbReference type="EMBL" id="CADCWE010000199">
    <property type="protein sequence ID" value="CAA9552208.1"/>
    <property type="molecule type" value="Genomic_DNA"/>
</dbReference>
<sequence>MLDGVPVWLDRRSDPIEGIGENPAGARCRWAQTGGAIGCSHRPESRLLVP</sequence>
<dbReference type="AlphaFoldDB" id="A0A6J4UMJ4"/>
<organism evidence="1">
    <name type="scientific">uncultured Thermomicrobiales bacterium</name>
    <dbReference type="NCBI Taxonomy" id="1645740"/>
    <lineage>
        <taxon>Bacteria</taxon>
        <taxon>Pseudomonadati</taxon>
        <taxon>Thermomicrobiota</taxon>
        <taxon>Thermomicrobia</taxon>
        <taxon>Thermomicrobiales</taxon>
        <taxon>environmental samples</taxon>
    </lineage>
</organism>
<proteinExistence type="predicted"/>
<accession>A0A6J4UMJ4</accession>
<protein>
    <submittedName>
        <fullName evidence="1">Uncharacterized protein</fullName>
    </submittedName>
</protein>
<gene>
    <name evidence="1" type="ORF">AVDCRST_MAG73-2972</name>
</gene>